<feature type="domain" description="DUF4158" evidence="1">
    <location>
        <begin position="2"/>
        <end position="93"/>
    </location>
</feature>
<organism evidence="2 3">
    <name type="scientific">Bacillus thuringiensis Bt18247</name>
    <dbReference type="NCBI Taxonomy" id="1423143"/>
    <lineage>
        <taxon>Bacteria</taxon>
        <taxon>Bacillati</taxon>
        <taxon>Bacillota</taxon>
        <taxon>Bacilli</taxon>
        <taxon>Bacillales</taxon>
        <taxon>Bacillaceae</taxon>
        <taxon>Bacillus</taxon>
        <taxon>Bacillus cereus group</taxon>
    </lineage>
</organism>
<accession>A0A9W3T045</accession>
<dbReference type="Proteomes" id="UP000192743">
    <property type="component" value="Plasmid p81952"/>
</dbReference>
<proteinExistence type="predicted"/>
<reference evidence="2 3" key="1">
    <citation type="submission" date="2016-02" db="EMBL/GenBank/DDBJ databases">
        <title>Comparative analysis of three nematocidal Bacillus thuringiensis strains.</title>
        <authorList>
            <person name="Hollensteiner J."/>
            <person name="Kloesener M."/>
            <person name="Bunk B."/>
            <person name="Sproeer C."/>
            <person name="Rosenstiel P."/>
            <person name="Schulte-Iserlohe R."/>
            <person name="Schulenburg H."/>
            <person name="Liesegang H."/>
        </authorList>
    </citation>
    <scope>NUCLEOTIDE SEQUENCE [LARGE SCALE GENOMIC DNA]</scope>
    <source>
        <strain evidence="2 3">Bt18247</strain>
        <plasmid evidence="2 3">p81952</plasmid>
    </source>
</reference>
<name>A0A9W3T045_BACTU</name>
<dbReference type="AlphaFoldDB" id="A0A9W3T045"/>
<sequence>MLQHIQSGLHIPDEVEIKFNSKVMYRHQKEIRQYLQVSTFGKDALHVATKAIYKAAYVMDHPPDLINVAIEELIKGHYELPAFSTLDRLVRRVRTLVNNQLCHTVMNRLSNQEKHKLDELLRTSQETKHSSFNYFKELPKSPSISHMKELQNKLDFITSFMSNIEELLKEVPNSKVKNFALEALALDASEMKDFTMAKRYTLLLSVIYRSQIITRDHLIDMFLKRIARIHKKGKEELALLREKQRSISENLISILSEVLHTTHMHDDTNIIGSEITELFERRGGIDSLQQDCLALSSYNGNNYLPLLEKFYNSHRKTLFRLISLLKLDSTTQDDSLIKALQFLLLNENRRVEHLPTRIDLSFANEQWKQALRVGKGSNLLYRKRLEICIFSYLASELKTGDVSVQGSEKYADYRKQLLSWEECEPLVKEYCKELNFPSSPTQFVKQLKQNLTSVANTVDSNYPNNGQVMITEAGEPILKRFVRKTVSISSKLLEKEIIQRLPERTVLDILCNVELTWSRKTGTQIRLRN</sequence>
<dbReference type="EMBL" id="CP015254">
    <property type="protein sequence ID" value="AOM14717.1"/>
    <property type="molecule type" value="Genomic_DNA"/>
</dbReference>
<dbReference type="InterPro" id="IPR025296">
    <property type="entry name" value="DUF4158"/>
</dbReference>
<keyword evidence="2" id="KW-0614">Plasmid</keyword>
<evidence type="ECO:0000259" key="1">
    <source>
        <dbReference type="Pfam" id="PF13700"/>
    </source>
</evidence>
<evidence type="ECO:0000313" key="2">
    <source>
        <dbReference type="EMBL" id="AOM14717.1"/>
    </source>
</evidence>
<protein>
    <recommendedName>
        <fullName evidence="1">DUF4158 domain-containing protein</fullName>
    </recommendedName>
</protein>
<dbReference type="Pfam" id="PF13700">
    <property type="entry name" value="DUF4158"/>
    <property type="match status" value="1"/>
</dbReference>
<evidence type="ECO:0000313" key="3">
    <source>
        <dbReference type="Proteomes" id="UP000192743"/>
    </source>
</evidence>
<geneLocation type="plasmid" evidence="2 3">
    <name>p81952</name>
</geneLocation>
<gene>
    <name evidence="2" type="ORF">BTI247_63880</name>
</gene>